<keyword evidence="4" id="KW-1185">Reference proteome</keyword>
<reference evidence="3 4" key="1">
    <citation type="submission" date="2021-03" db="EMBL/GenBank/DDBJ databases">
        <title>Whole genome shotgun sequence of Actinoplanes toevensis NBRC 105298.</title>
        <authorList>
            <person name="Komaki H."/>
            <person name="Tamura T."/>
        </authorList>
    </citation>
    <scope>NUCLEOTIDE SEQUENCE [LARGE SCALE GENOMIC DNA]</scope>
    <source>
        <strain evidence="3 4">NBRC 105298</strain>
    </source>
</reference>
<keyword evidence="2" id="KW-0472">Membrane</keyword>
<evidence type="ECO:0000313" key="4">
    <source>
        <dbReference type="Proteomes" id="UP000677082"/>
    </source>
</evidence>
<evidence type="ECO:0000313" key="3">
    <source>
        <dbReference type="EMBL" id="GIM89315.1"/>
    </source>
</evidence>
<protein>
    <submittedName>
        <fullName evidence="3">Uncharacterized protein</fullName>
    </submittedName>
</protein>
<evidence type="ECO:0000256" key="1">
    <source>
        <dbReference type="SAM" id="MobiDB-lite"/>
    </source>
</evidence>
<keyword evidence="2" id="KW-0812">Transmembrane</keyword>
<name>A0A919W2A5_9ACTN</name>
<keyword evidence="2" id="KW-1133">Transmembrane helix</keyword>
<evidence type="ECO:0000256" key="2">
    <source>
        <dbReference type="SAM" id="Phobius"/>
    </source>
</evidence>
<feature type="region of interest" description="Disordered" evidence="1">
    <location>
        <begin position="54"/>
        <end position="97"/>
    </location>
</feature>
<sequence>MATVIRTMILVSILVCVTALFVTRHIRSRQRHPAPAAPGASVAAEAPGAVITVVPPPRRRHDNSGFSHFTTNHRGYRQMPRRLELKKGTTGQPPFID</sequence>
<dbReference type="Proteomes" id="UP000677082">
    <property type="component" value="Unassembled WGS sequence"/>
</dbReference>
<accession>A0A919W2A5</accession>
<dbReference type="EMBL" id="BOQN01000014">
    <property type="protein sequence ID" value="GIM89315.1"/>
    <property type="molecule type" value="Genomic_DNA"/>
</dbReference>
<proteinExistence type="predicted"/>
<comment type="caution">
    <text evidence="3">The sequence shown here is derived from an EMBL/GenBank/DDBJ whole genome shotgun (WGS) entry which is preliminary data.</text>
</comment>
<feature type="compositionally biased region" description="Polar residues" evidence="1">
    <location>
        <begin position="64"/>
        <end position="73"/>
    </location>
</feature>
<gene>
    <name evidence="3" type="ORF">Ato02nite_011080</name>
</gene>
<feature type="transmembrane region" description="Helical" evidence="2">
    <location>
        <begin position="6"/>
        <end position="23"/>
    </location>
</feature>
<dbReference type="AlphaFoldDB" id="A0A919W2A5"/>
<organism evidence="3 4">
    <name type="scientific">Paractinoplanes toevensis</name>
    <dbReference type="NCBI Taxonomy" id="571911"/>
    <lineage>
        <taxon>Bacteria</taxon>
        <taxon>Bacillati</taxon>
        <taxon>Actinomycetota</taxon>
        <taxon>Actinomycetes</taxon>
        <taxon>Micromonosporales</taxon>
        <taxon>Micromonosporaceae</taxon>
        <taxon>Paractinoplanes</taxon>
    </lineage>
</organism>